<evidence type="ECO:0000313" key="3">
    <source>
        <dbReference type="Proteomes" id="UP000184330"/>
    </source>
</evidence>
<name>A0A1L7WYF6_9HELO</name>
<feature type="transmembrane region" description="Helical" evidence="1">
    <location>
        <begin position="337"/>
        <end position="356"/>
    </location>
</feature>
<gene>
    <name evidence="2" type="ORF">PAC_07697</name>
</gene>
<feature type="transmembrane region" description="Helical" evidence="1">
    <location>
        <begin position="173"/>
        <end position="190"/>
    </location>
</feature>
<keyword evidence="3" id="KW-1185">Reference proteome</keyword>
<feature type="transmembrane region" description="Helical" evidence="1">
    <location>
        <begin position="61"/>
        <end position="84"/>
    </location>
</feature>
<dbReference type="AlphaFoldDB" id="A0A1L7WYF6"/>
<protein>
    <submittedName>
        <fullName evidence="2">Uncharacterized protein</fullName>
    </submittedName>
</protein>
<keyword evidence="1" id="KW-0812">Transmembrane</keyword>
<feature type="transmembrane region" description="Helical" evidence="1">
    <location>
        <begin position="146"/>
        <end position="166"/>
    </location>
</feature>
<reference evidence="2 3" key="1">
    <citation type="submission" date="2016-03" db="EMBL/GenBank/DDBJ databases">
        <authorList>
            <person name="Ploux O."/>
        </authorList>
    </citation>
    <scope>NUCLEOTIDE SEQUENCE [LARGE SCALE GENOMIC DNA]</scope>
    <source>
        <strain evidence="2 3">UAMH 11012</strain>
    </source>
</reference>
<keyword evidence="1" id="KW-1133">Transmembrane helix</keyword>
<proteinExistence type="predicted"/>
<accession>A0A1L7WYF6</accession>
<dbReference type="Proteomes" id="UP000184330">
    <property type="component" value="Unassembled WGS sequence"/>
</dbReference>
<dbReference type="EMBL" id="FJOG01000010">
    <property type="protein sequence ID" value="CZR57808.1"/>
    <property type="molecule type" value="Genomic_DNA"/>
</dbReference>
<sequence length="362" mass="39483">MNNSNSPSFANCSLLVSRTDFASYVQDLNSTTAFNATLLEACKSDICNAIWGDGNADISGIGMVVGYFCASILGFLFALSLAFHEPLRRKSSTKHGKLLKDGYENFFECAIFFAASIQIACIIVLVRKDFGISANGLGGFTVQITWAVALLCMLPLLYPMVVLTYIDSEKNNYRLFLFCGCWLLFFYTFISQMIGNFGPTQIGTGAGGGGVTIITTDEWDTLTTLCLTGVKPLSNAEQRVLSGFGAAGSLLVTLYGLALILWFIGERLLPDHAETMKKRTTSFISKEQWRIYIITIVLVLVPTLTIPQFWGLLRLRGIQKALANATGNAYVDNQWTFGQVVAVMLFAPVATGMGFAKMKGGI</sequence>
<dbReference type="OrthoDB" id="4582561at2759"/>
<keyword evidence="1" id="KW-0472">Membrane</keyword>
<feature type="transmembrane region" description="Helical" evidence="1">
    <location>
        <begin position="105"/>
        <end position="126"/>
    </location>
</feature>
<organism evidence="2 3">
    <name type="scientific">Phialocephala subalpina</name>
    <dbReference type="NCBI Taxonomy" id="576137"/>
    <lineage>
        <taxon>Eukaryota</taxon>
        <taxon>Fungi</taxon>
        <taxon>Dikarya</taxon>
        <taxon>Ascomycota</taxon>
        <taxon>Pezizomycotina</taxon>
        <taxon>Leotiomycetes</taxon>
        <taxon>Helotiales</taxon>
        <taxon>Mollisiaceae</taxon>
        <taxon>Phialocephala</taxon>
        <taxon>Phialocephala fortinii species complex</taxon>
    </lineage>
</organism>
<feature type="transmembrane region" description="Helical" evidence="1">
    <location>
        <begin position="244"/>
        <end position="269"/>
    </location>
</feature>
<dbReference type="STRING" id="576137.A0A1L7WYF6"/>
<evidence type="ECO:0000313" key="2">
    <source>
        <dbReference type="EMBL" id="CZR57808.1"/>
    </source>
</evidence>
<evidence type="ECO:0000256" key="1">
    <source>
        <dbReference type="SAM" id="Phobius"/>
    </source>
</evidence>
<feature type="transmembrane region" description="Helical" evidence="1">
    <location>
        <begin position="289"/>
        <end position="310"/>
    </location>
</feature>